<reference evidence="3 4" key="1">
    <citation type="submission" date="2016-11" db="EMBL/GenBank/DDBJ databases">
        <authorList>
            <person name="Jaros S."/>
            <person name="Januszkiewicz K."/>
            <person name="Wedrychowicz H."/>
        </authorList>
    </citation>
    <scope>NUCLEOTIDE SEQUENCE [LARGE SCALE GENOMIC DNA]</scope>
    <source>
        <strain evidence="3 4">DSM 21637</strain>
    </source>
</reference>
<dbReference type="PANTHER" id="PTHR24321:SF8">
    <property type="entry name" value="ESTRADIOL 17-BETA-DEHYDROGENASE 8-RELATED"/>
    <property type="match status" value="1"/>
</dbReference>
<evidence type="ECO:0000256" key="1">
    <source>
        <dbReference type="ARBA" id="ARBA00006484"/>
    </source>
</evidence>
<accession>A0A1K1Y533</accession>
<dbReference type="GO" id="GO:0016491">
    <property type="term" value="F:oxidoreductase activity"/>
    <property type="evidence" value="ECO:0007669"/>
    <property type="project" value="UniProtKB-KW"/>
</dbReference>
<dbReference type="Proteomes" id="UP000182350">
    <property type="component" value="Unassembled WGS sequence"/>
</dbReference>
<keyword evidence="4" id="KW-1185">Reference proteome</keyword>
<dbReference type="PROSITE" id="PS00061">
    <property type="entry name" value="ADH_SHORT"/>
    <property type="match status" value="1"/>
</dbReference>
<dbReference type="FunFam" id="3.40.50.720:FF:000084">
    <property type="entry name" value="Short-chain dehydrogenase reductase"/>
    <property type="match status" value="1"/>
</dbReference>
<sequence>MTDSRPRPVAVVTGGAQGIGRAITGALLQQGWQVMIADIDGEAGTECIHLFDNLGPVLFQTVDVSREEQVRQLFQATREQMGPIKLLINNAGIANPFSGPLEDLDLSNWQRYLDVNLTGVFLCCKHAAGDLRDTRGSIINLGSTRALQSEPDTEAYAASKGGVLALTHALAISMGPDVRVNAISPGWIEVGEWQKTSSRYQPFHSDEDHEQHPVGRLGKPDDVAGLVLWLASDLAGFVTGQNFVVDGGMTRKMIYQGN</sequence>
<comment type="similarity">
    <text evidence="1">Belongs to the short-chain dehydrogenases/reductases (SDR) family.</text>
</comment>
<proteinExistence type="inferred from homology"/>
<evidence type="ECO:0000256" key="2">
    <source>
        <dbReference type="ARBA" id="ARBA00023002"/>
    </source>
</evidence>
<organism evidence="3 4">
    <name type="scientific">Marinospirillum alkaliphilum DSM 21637</name>
    <dbReference type="NCBI Taxonomy" id="1122209"/>
    <lineage>
        <taxon>Bacteria</taxon>
        <taxon>Pseudomonadati</taxon>
        <taxon>Pseudomonadota</taxon>
        <taxon>Gammaproteobacteria</taxon>
        <taxon>Oceanospirillales</taxon>
        <taxon>Oceanospirillaceae</taxon>
        <taxon>Marinospirillum</taxon>
    </lineage>
</organism>
<protein>
    <submittedName>
        <fullName evidence="3">NAD(P)-dependent dehydrogenase, short-chain alcohol dehydrogenase family</fullName>
    </submittedName>
</protein>
<dbReference type="InterPro" id="IPR020904">
    <property type="entry name" value="Sc_DH/Rdtase_CS"/>
</dbReference>
<dbReference type="STRING" id="1122209.SAMN02745752_02126"/>
<dbReference type="SUPFAM" id="SSF51735">
    <property type="entry name" value="NAD(P)-binding Rossmann-fold domains"/>
    <property type="match status" value="1"/>
</dbReference>
<dbReference type="PRINTS" id="PR00081">
    <property type="entry name" value="GDHRDH"/>
</dbReference>
<evidence type="ECO:0000313" key="4">
    <source>
        <dbReference type="Proteomes" id="UP000182350"/>
    </source>
</evidence>
<dbReference type="InterPro" id="IPR002347">
    <property type="entry name" value="SDR_fam"/>
</dbReference>
<dbReference type="Gene3D" id="3.40.50.720">
    <property type="entry name" value="NAD(P)-binding Rossmann-like Domain"/>
    <property type="match status" value="1"/>
</dbReference>
<dbReference type="PANTHER" id="PTHR24321">
    <property type="entry name" value="DEHYDROGENASES, SHORT CHAIN"/>
    <property type="match status" value="1"/>
</dbReference>
<dbReference type="AlphaFoldDB" id="A0A1K1Y533"/>
<dbReference type="OrthoDB" id="20590at2"/>
<gene>
    <name evidence="3" type="ORF">SAMN02745752_02126</name>
</gene>
<dbReference type="InterPro" id="IPR036291">
    <property type="entry name" value="NAD(P)-bd_dom_sf"/>
</dbReference>
<dbReference type="Pfam" id="PF13561">
    <property type="entry name" value="adh_short_C2"/>
    <property type="match status" value="1"/>
</dbReference>
<dbReference type="PRINTS" id="PR00080">
    <property type="entry name" value="SDRFAMILY"/>
</dbReference>
<keyword evidence="2" id="KW-0560">Oxidoreductase</keyword>
<dbReference type="EMBL" id="FPJW01000007">
    <property type="protein sequence ID" value="SFX56960.1"/>
    <property type="molecule type" value="Genomic_DNA"/>
</dbReference>
<evidence type="ECO:0000313" key="3">
    <source>
        <dbReference type="EMBL" id="SFX56960.1"/>
    </source>
</evidence>
<dbReference type="RefSeq" id="WP_143142823.1">
    <property type="nucleotide sequence ID" value="NZ_FPJW01000007.1"/>
</dbReference>
<name>A0A1K1Y533_9GAMM</name>